<dbReference type="Pfam" id="PF04446">
    <property type="entry name" value="Thg1"/>
    <property type="match status" value="1"/>
</dbReference>
<accession>A0A6C0GT75</accession>
<evidence type="ECO:0000259" key="12">
    <source>
        <dbReference type="Pfam" id="PF14413"/>
    </source>
</evidence>
<dbReference type="PANTHER" id="PTHR12729:SF6">
    <property type="entry name" value="TRNA(HIS) GUANYLYLTRANSFERASE-RELATED"/>
    <property type="match status" value="1"/>
</dbReference>
<evidence type="ECO:0000256" key="1">
    <source>
        <dbReference type="ARBA" id="ARBA00001946"/>
    </source>
</evidence>
<reference evidence="13 14" key="1">
    <citation type="submission" date="2020-01" db="EMBL/GenBank/DDBJ databases">
        <authorList>
            <person name="Kim M.K."/>
        </authorList>
    </citation>
    <scope>NUCLEOTIDE SEQUENCE [LARGE SCALE GENOMIC DNA]</scope>
    <source>
        <strain evidence="13 14">172606-1</strain>
    </source>
</reference>
<dbReference type="InterPro" id="IPR025845">
    <property type="entry name" value="Thg1_C_dom"/>
</dbReference>
<evidence type="ECO:0000259" key="11">
    <source>
        <dbReference type="Pfam" id="PF04446"/>
    </source>
</evidence>
<dbReference type="AlphaFoldDB" id="A0A6C0GT75"/>
<evidence type="ECO:0000256" key="5">
    <source>
        <dbReference type="ARBA" id="ARBA00022694"/>
    </source>
</evidence>
<dbReference type="GO" id="GO:0000287">
    <property type="term" value="F:magnesium ion binding"/>
    <property type="evidence" value="ECO:0007669"/>
    <property type="project" value="InterPro"/>
</dbReference>
<keyword evidence="14" id="KW-1185">Reference proteome</keyword>
<keyword evidence="7" id="KW-0479">Metal-binding</keyword>
<name>A0A6C0GT75_9BACT</name>
<dbReference type="Pfam" id="PF14413">
    <property type="entry name" value="Thg1C"/>
    <property type="match status" value="1"/>
</dbReference>
<evidence type="ECO:0000313" key="14">
    <source>
        <dbReference type="Proteomes" id="UP000480178"/>
    </source>
</evidence>
<dbReference type="InterPro" id="IPR038469">
    <property type="entry name" value="tRNAHis_GuaTrfase_Thg1_sf"/>
</dbReference>
<keyword evidence="4 13" id="KW-0808">Transferase</keyword>
<feature type="domain" description="tRNAHis guanylyltransferase catalytic" evidence="11">
    <location>
        <begin position="9"/>
        <end position="130"/>
    </location>
</feature>
<evidence type="ECO:0000256" key="2">
    <source>
        <dbReference type="ARBA" id="ARBA00010113"/>
    </source>
</evidence>
<dbReference type="EC" id="2.7.7.79" evidence="3"/>
<evidence type="ECO:0000256" key="8">
    <source>
        <dbReference type="ARBA" id="ARBA00022741"/>
    </source>
</evidence>
<evidence type="ECO:0000256" key="10">
    <source>
        <dbReference type="ARBA" id="ARBA00023134"/>
    </source>
</evidence>
<keyword evidence="8" id="KW-0547">Nucleotide-binding</keyword>
<keyword evidence="10" id="KW-0342">GTP-binding</keyword>
<dbReference type="Proteomes" id="UP000480178">
    <property type="component" value="Chromosome"/>
</dbReference>
<dbReference type="InterPro" id="IPR024956">
    <property type="entry name" value="tRNAHis_GuaTrfase_cat"/>
</dbReference>
<keyword evidence="6 13" id="KW-0548">Nucleotidyltransferase</keyword>
<dbReference type="KEGG" id="rhoz:GXP67_32375"/>
<feature type="domain" description="Thg1 C-terminal" evidence="12">
    <location>
        <begin position="134"/>
        <end position="221"/>
    </location>
</feature>
<dbReference type="InterPro" id="IPR007537">
    <property type="entry name" value="tRNAHis_GuaTrfase_Thg1"/>
</dbReference>
<keyword evidence="5" id="KW-0819">tRNA processing</keyword>
<comment type="similarity">
    <text evidence="2">Belongs to the tRNA(His) guanylyltransferase family.</text>
</comment>
<comment type="cofactor">
    <cofactor evidence="1">
        <name>Mg(2+)</name>
        <dbReference type="ChEBI" id="CHEBI:18420"/>
    </cofactor>
</comment>
<evidence type="ECO:0000256" key="9">
    <source>
        <dbReference type="ARBA" id="ARBA00022842"/>
    </source>
</evidence>
<protein>
    <recommendedName>
        <fullName evidence="3">tRNA(His) guanylyltransferase</fullName>
        <ecNumber evidence="3">2.7.7.79</ecNumber>
    </recommendedName>
</protein>
<dbReference type="PANTHER" id="PTHR12729">
    <property type="entry name" value="TRNA(HIS) GUANYLYLTRANSFERASE-RELATED"/>
    <property type="match status" value="1"/>
</dbReference>
<evidence type="ECO:0000256" key="6">
    <source>
        <dbReference type="ARBA" id="ARBA00022695"/>
    </source>
</evidence>
<dbReference type="GO" id="GO:0008193">
    <property type="term" value="F:tRNA guanylyltransferase activity"/>
    <property type="evidence" value="ECO:0007669"/>
    <property type="project" value="UniProtKB-EC"/>
</dbReference>
<dbReference type="Gene3D" id="3.30.70.3000">
    <property type="match status" value="1"/>
</dbReference>
<dbReference type="GO" id="GO:0006400">
    <property type="term" value="P:tRNA modification"/>
    <property type="evidence" value="ECO:0007669"/>
    <property type="project" value="InterPro"/>
</dbReference>
<organism evidence="13 14">
    <name type="scientific">Rhodocytophaga rosea</name>
    <dbReference type="NCBI Taxonomy" id="2704465"/>
    <lineage>
        <taxon>Bacteria</taxon>
        <taxon>Pseudomonadati</taxon>
        <taxon>Bacteroidota</taxon>
        <taxon>Cytophagia</taxon>
        <taxon>Cytophagales</taxon>
        <taxon>Rhodocytophagaceae</taxon>
        <taxon>Rhodocytophaga</taxon>
    </lineage>
</organism>
<gene>
    <name evidence="13" type="ORF">GXP67_32375</name>
</gene>
<dbReference type="RefSeq" id="WP_162446957.1">
    <property type="nucleotide sequence ID" value="NZ_CP048222.1"/>
</dbReference>
<evidence type="ECO:0000256" key="7">
    <source>
        <dbReference type="ARBA" id="ARBA00022723"/>
    </source>
</evidence>
<dbReference type="EMBL" id="CP048222">
    <property type="protein sequence ID" value="QHT71014.1"/>
    <property type="molecule type" value="Genomic_DNA"/>
</dbReference>
<proteinExistence type="inferred from homology"/>
<evidence type="ECO:0000256" key="4">
    <source>
        <dbReference type="ARBA" id="ARBA00022679"/>
    </source>
</evidence>
<evidence type="ECO:0000256" key="3">
    <source>
        <dbReference type="ARBA" id="ARBA00012511"/>
    </source>
</evidence>
<keyword evidence="9" id="KW-0460">Magnesium</keyword>
<sequence>MKFDEFDAQMRIYETAHDQLIAPDFYVVARLDGRGFTKLTKEKLDLEKPFAVEFRDAMAITVKHMMNCGARVVYGYTQSDEISLLFHREDASFNRKHRKLLSILAGEASAAFTHELKHMGVFDCRLSILPNEAKVLDYFAWRVEDAHRNSLNAYCYWKLREKGKSVAEATRQLKSLSVAEKNELLFSMGINYNNLPVWQKRGMGFYWKIQEKVGFNPVSRQETKVLRKILYQEMELPLTNYKQLITQLMHT</sequence>
<dbReference type="GO" id="GO:0005525">
    <property type="term" value="F:GTP binding"/>
    <property type="evidence" value="ECO:0007669"/>
    <property type="project" value="UniProtKB-KW"/>
</dbReference>
<evidence type="ECO:0000313" key="13">
    <source>
        <dbReference type="EMBL" id="QHT71014.1"/>
    </source>
</evidence>